<reference evidence="3" key="2">
    <citation type="journal article" date="2011" name="J. Bacteriol.">
        <title>Long-chain N-acyl amino acid synthases are linked to the putative PEP-CTERM/exosortase protein-sorting system in Gram-negative bacteria.</title>
        <authorList>
            <person name="Craig J.W."/>
            <person name="Cherry M.A."/>
            <person name="Brady S.F."/>
        </authorList>
    </citation>
    <scope>NUCLEOTIDE SEQUENCE</scope>
</reference>
<feature type="domain" description="Ice-binding protein C-terminal" evidence="2">
    <location>
        <begin position="200"/>
        <end position="223"/>
    </location>
</feature>
<sequence length="226" mass="23225">MHAKNWIQLGATAAIFALAGAAFAVPLTLTGPIANNSIGPQSASAPCIIAATNCSQPAGFGFNNFTASGGDPSYNMYSTTPTDNVADSVPGDPYTVSQIEAVVGSIFQIAIDVNTTSARGETLQLFEVIVDGVVAYNYIGPTPIGAIVNNGNGYADWTLGVVNLSSFADDADVLFHAVWTGASDGGESFFLIAGGQPPTQIPEPTTLALVAIAMLGLGAIRRRRTV</sequence>
<feature type="signal peptide" evidence="1">
    <location>
        <begin position="1"/>
        <end position="24"/>
    </location>
</feature>
<dbReference type="EMBL" id="JF429414">
    <property type="protein sequence ID" value="AEQ20554.1"/>
    <property type="molecule type" value="Genomic_DNA"/>
</dbReference>
<dbReference type="AlphaFoldDB" id="G4WVV2"/>
<accession>G4WVV2</accession>
<dbReference type="NCBIfam" id="TIGR02595">
    <property type="entry name" value="PEP_CTERM"/>
    <property type="match status" value="1"/>
</dbReference>
<dbReference type="Pfam" id="PF07589">
    <property type="entry name" value="PEP-CTERM"/>
    <property type="match status" value="1"/>
</dbReference>
<reference evidence="3" key="1">
    <citation type="journal article" date="2004" name="Appl. Environ. Microbiol.">
        <title>Long-chain N-acyltyrosine synthases from environmental DNA.</title>
        <authorList>
            <person name="Brady S.F."/>
            <person name="Chao C.J."/>
            <person name="Clardy J."/>
        </authorList>
    </citation>
    <scope>NUCLEOTIDE SEQUENCE</scope>
</reference>
<protein>
    <submittedName>
        <fullName evidence="3">PEP-CTERM motif protein</fullName>
    </submittedName>
</protein>
<feature type="chain" id="PRO_5003470783" evidence="1">
    <location>
        <begin position="25"/>
        <end position="226"/>
    </location>
</feature>
<evidence type="ECO:0000259" key="2">
    <source>
        <dbReference type="Pfam" id="PF07589"/>
    </source>
</evidence>
<evidence type="ECO:0000313" key="3">
    <source>
        <dbReference type="EMBL" id="AEQ20554.1"/>
    </source>
</evidence>
<evidence type="ECO:0000256" key="1">
    <source>
        <dbReference type="SAM" id="SignalP"/>
    </source>
</evidence>
<proteinExistence type="predicted"/>
<name>G4WVV2_9BACT</name>
<dbReference type="InterPro" id="IPR013424">
    <property type="entry name" value="Ice-binding_C"/>
</dbReference>
<keyword evidence="1" id="KW-0732">Signal</keyword>
<organism evidence="3">
    <name type="scientific">uncultured bacterium CSLC3</name>
    <dbReference type="NCBI Taxonomy" id="1091572"/>
    <lineage>
        <taxon>Bacteria</taxon>
        <taxon>environmental samples</taxon>
    </lineage>
</organism>